<gene>
    <name evidence="1" type="ORF">RCIA193</name>
</gene>
<name>Q0W1Q0_METAR</name>
<evidence type="ECO:0000313" key="1">
    <source>
        <dbReference type="EMBL" id="CAJ37693.1"/>
    </source>
</evidence>
<dbReference type="STRING" id="351160.RCIA193"/>
<protein>
    <submittedName>
        <fullName evidence="1">Uncharacterized protein</fullName>
    </submittedName>
</protein>
<dbReference type="Proteomes" id="UP000000663">
    <property type="component" value="Chromosome"/>
</dbReference>
<reference evidence="1 2" key="1">
    <citation type="journal article" date="2006" name="Science">
        <title>Genome of rice cluster I archaea -- the key methane producers in the rice rhizosphere.</title>
        <authorList>
            <person name="Erkel C."/>
            <person name="Kube M."/>
            <person name="Reinhardt R."/>
            <person name="Liesack W."/>
        </authorList>
    </citation>
    <scope>NUCLEOTIDE SEQUENCE [LARGE SCALE GENOMIC DNA]</scope>
    <source>
        <strain evidence="2">DSM 22066 / NBRC 105507 / MRE50</strain>
    </source>
</reference>
<accession>Q0W1Q0</accession>
<sequence length="94" mass="10436">MSSARRTCYASPRGMSCNLSPAFCPRLKVCRAGKKGVPAFWAARCIAAPEFVNVVERCAVPAITITRLLSNCYLCVGERCRTLRCATPHRCHRF</sequence>
<dbReference type="AlphaFoldDB" id="Q0W1Q0"/>
<organism evidence="1 2">
    <name type="scientific">Methanocella arvoryzae (strain DSM 22066 / NBRC 105507 / MRE50)</name>
    <dbReference type="NCBI Taxonomy" id="351160"/>
    <lineage>
        <taxon>Archaea</taxon>
        <taxon>Methanobacteriati</taxon>
        <taxon>Methanobacteriota</taxon>
        <taxon>Stenosarchaea group</taxon>
        <taxon>Methanomicrobia</taxon>
        <taxon>Methanocellales</taxon>
        <taxon>Methanocellaceae</taxon>
        <taxon>Methanocella</taxon>
    </lineage>
</organism>
<dbReference type="KEGG" id="rci:RCIA193"/>
<dbReference type="EMBL" id="AM114193">
    <property type="protein sequence ID" value="CAJ37693.1"/>
    <property type="molecule type" value="Genomic_DNA"/>
</dbReference>
<evidence type="ECO:0000313" key="2">
    <source>
        <dbReference type="Proteomes" id="UP000000663"/>
    </source>
</evidence>
<proteinExistence type="predicted"/>
<keyword evidence="2" id="KW-1185">Reference proteome</keyword>